<protein>
    <recommendedName>
        <fullName evidence="5">DUF3679 domain-containing protein</fullName>
    </recommendedName>
</protein>
<dbReference type="AlphaFoldDB" id="A0A160INJ5"/>
<reference evidence="3 4" key="1">
    <citation type="submission" date="2016-04" db="EMBL/GenBank/DDBJ databases">
        <title>Complete genome sequence of Fictibacillus phosphorivorans G25-29, a strain toxic to nematodes.</title>
        <authorList>
            <person name="Zheng Z."/>
        </authorList>
    </citation>
    <scope>NUCLEOTIDE SEQUENCE [LARGE SCALE GENOMIC DNA]</scope>
    <source>
        <strain evidence="3 4">G25-29</strain>
    </source>
</reference>
<gene>
    <name evidence="3" type="ORF">ABE65_014470</name>
</gene>
<sequence length="117" mass="12846">MTKFMLKCFGLVTILLFGVLFGIQKAHFEMDELKGTSLESVESNSTPSNEQKESKQNSASVTSHDIKAKQETLSKIDSFNVFSALGQRLTSWISSAFGVMISIFGVIISEMLAVFSP</sequence>
<keyword evidence="2" id="KW-1133">Transmembrane helix</keyword>
<evidence type="ECO:0000313" key="4">
    <source>
        <dbReference type="Proteomes" id="UP000076623"/>
    </source>
</evidence>
<organism evidence="3 4">
    <name type="scientific">Fictibacillus phosphorivorans</name>
    <dbReference type="NCBI Taxonomy" id="1221500"/>
    <lineage>
        <taxon>Bacteria</taxon>
        <taxon>Bacillati</taxon>
        <taxon>Bacillota</taxon>
        <taxon>Bacilli</taxon>
        <taxon>Bacillales</taxon>
        <taxon>Fictibacillaceae</taxon>
        <taxon>Fictibacillus</taxon>
    </lineage>
</organism>
<dbReference type="KEGG" id="fpn:ABE65_014470"/>
<keyword evidence="2" id="KW-0472">Membrane</keyword>
<dbReference type="RefSeq" id="WP_066396320.1">
    <property type="nucleotide sequence ID" value="NZ_CP015378.1"/>
</dbReference>
<evidence type="ECO:0008006" key="5">
    <source>
        <dbReference type="Google" id="ProtNLM"/>
    </source>
</evidence>
<evidence type="ECO:0000256" key="2">
    <source>
        <dbReference type="SAM" id="Phobius"/>
    </source>
</evidence>
<feature type="transmembrane region" description="Helical" evidence="2">
    <location>
        <begin position="92"/>
        <end position="115"/>
    </location>
</feature>
<dbReference type="Proteomes" id="UP000076623">
    <property type="component" value="Chromosome"/>
</dbReference>
<keyword evidence="4" id="KW-1185">Reference proteome</keyword>
<dbReference type="STRING" id="1221500.ABE65_014470"/>
<evidence type="ECO:0000256" key="1">
    <source>
        <dbReference type="SAM" id="MobiDB-lite"/>
    </source>
</evidence>
<keyword evidence="2" id="KW-0812">Transmembrane</keyword>
<evidence type="ECO:0000313" key="3">
    <source>
        <dbReference type="EMBL" id="ANC77933.1"/>
    </source>
</evidence>
<dbReference type="InterPro" id="IPR020534">
    <property type="entry name" value="Uncharacterised_YqxA"/>
</dbReference>
<dbReference type="EMBL" id="CP015378">
    <property type="protein sequence ID" value="ANC77933.1"/>
    <property type="molecule type" value="Genomic_DNA"/>
</dbReference>
<accession>A0A160INJ5</accession>
<feature type="region of interest" description="Disordered" evidence="1">
    <location>
        <begin position="39"/>
        <end position="65"/>
    </location>
</feature>
<feature type="compositionally biased region" description="Polar residues" evidence="1">
    <location>
        <begin position="39"/>
        <end position="49"/>
    </location>
</feature>
<name>A0A160INJ5_9BACL</name>
<dbReference type="Pfam" id="PF12438">
    <property type="entry name" value="DUF3679"/>
    <property type="match status" value="1"/>
</dbReference>
<proteinExistence type="predicted"/>